<dbReference type="InterPro" id="IPR001478">
    <property type="entry name" value="PDZ"/>
</dbReference>
<feature type="signal peptide" evidence="1">
    <location>
        <begin position="1"/>
        <end position="20"/>
    </location>
</feature>
<organism evidence="3">
    <name type="scientific">Leptocylindrus danicus</name>
    <dbReference type="NCBI Taxonomy" id="163516"/>
    <lineage>
        <taxon>Eukaryota</taxon>
        <taxon>Sar</taxon>
        <taxon>Stramenopiles</taxon>
        <taxon>Ochrophyta</taxon>
        <taxon>Bacillariophyta</taxon>
        <taxon>Coscinodiscophyceae</taxon>
        <taxon>Chaetocerotophycidae</taxon>
        <taxon>Leptocylindrales</taxon>
        <taxon>Leptocylindraceae</taxon>
        <taxon>Leptocylindrus</taxon>
    </lineage>
</organism>
<accession>A0A7S2JZ66</accession>
<dbReference type="SMART" id="SM00228">
    <property type="entry name" value="PDZ"/>
    <property type="match status" value="1"/>
</dbReference>
<dbReference type="AlphaFoldDB" id="A0A7S2JZ66"/>
<name>A0A7S2JZ66_9STRA</name>
<evidence type="ECO:0000256" key="1">
    <source>
        <dbReference type="SAM" id="SignalP"/>
    </source>
</evidence>
<dbReference type="CDD" id="cd00136">
    <property type="entry name" value="PDZ_canonical"/>
    <property type="match status" value="1"/>
</dbReference>
<evidence type="ECO:0000259" key="2">
    <source>
        <dbReference type="PROSITE" id="PS50106"/>
    </source>
</evidence>
<dbReference type="Gene3D" id="2.30.42.10">
    <property type="match status" value="1"/>
</dbReference>
<dbReference type="EMBL" id="HBGY01005250">
    <property type="protein sequence ID" value="CAD9561743.1"/>
    <property type="molecule type" value="Transcribed_RNA"/>
</dbReference>
<reference evidence="3" key="1">
    <citation type="submission" date="2021-01" db="EMBL/GenBank/DDBJ databases">
        <authorList>
            <person name="Corre E."/>
            <person name="Pelletier E."/>
            <person name="Niang G."/>
            <person name="Scheremetjew M."/>
            <person name="Finn R."/>
            <person name="Kale V."/>
            <person name="Holt S."/>
            <person name="Cochrane G."/>
            <person name="Meng A."/>
            <person name="Brown T."/>
            <person name="Cohen L."/>
        </authorList>
    </citation>
    <scope>NUCLEOTIDE SEQUENCE</scope>
    <source>
        <strain evidence="3">B650</strain>
    </source>
</reference>
<dbReference type="InterPro" id="IPR036034">
    <property type="entry name" value="PDZ_sf"/>
</dbReference>
<sequence>MKQQTTVLATLCYGASCASAFTFISSNNQRQSSTQVSMGLFDGVKDAFSAPPNDIDSEKETPIDRWMGWSAKGAQADANKGIDPGMPGGFIDAMDTVNYVKVALQKPMGIVFEENDEKMGGIYAVELKEGGNAHTEGSIKPGDQLVAVNGKKVSGLAFDDALGAIVATETESTDLLFFRGPANQLYGKTGASEEWLDEFISGKVEA</sequence>
<keyword evidence="1" id="KW-0732">Signal</keyword>
<dbReference type="Pfam" id="PF00595">
    <property type="entry name" value="PDZ"/>
    <property type="match status" value="1"/>
</dbReference>
<proteinExistence type="predicted"/>
<feature type="chain" id="PRO_5031085432" description="PDZ domain-containing protein" evidence="1">
    <location>
        <begin position="21"/>
        <end position="206"/>
    </location>
</feature>
<dbReference type="PROSITE" id="PS50106">
    <property type="entry name" value="PDZ"/>
    <property type="match status" value="1"/>
</dbReference>
<evidence type="ECO:0000313" key="3">
    <source>
        <dbReference type="EMBL" id="CAD9561743.1"/>
    </source>
</evidence>
<protein>
    <recommendedName>
        <fullName evidence="2">PDZ domain-containing protein</fullName>
    </recommendedName>
</protein>
<dbReference type="SUPFAM" id="SSF50156">
    <property type="entry name" value="PDZ domain-like"/>
    <property type="match status" value="1"/>
</dbReference>
<gene>
    <name evidence="3" type="ORF">LDAN0321_LOCUS3194</name>
</gene>
<feature type="domain" description="PDZ" evidence="2">
    <location>
        <begin position="96"/>
        <end position="165"/>
    </location>
</feature>